<accession>A0A838CWU2</accession>
<proteinExistence type="predicted"/>
<dbReference type="Proteomes" id="UP000571017">
    <property type="component" value="Unassembled WGS sequence"/>
</dbReference>
<reference evidence="1 2" key="1">
    <citation type="journal article" date="2004" name="Extremophiles">
        <title>Halobacillus locisalis sp. nov., a halophilic bacterium isolated from a marine solar saltern of the Yellow Sea in Korea.</title>
        <authorList>
            <person name="Yoon J.H."/>
            <person name="Kang K.H."/>
            <person name="Oh T.K."/>
            <person name="Park Y.H."/>
        </authorList>
    </citation>
    <scope>NUCLEOTIDE SEQUENCE [LARGE SCALE GENOMIC DNA]</scope>
    <source>
        <strain evidence="1 2">KCTC 3788</strain>
    </source>
</reference>
<name>A0A838CWU2_9BACI</name>
<evidence type="ECO:0000313" key="1">
    <source>
        <dbReference type="EMBL" id="MBA2176398.1"/>
    </source>
</evidence>
<protein>
    <submittedName>
        <fullName evidence="1">Uncharacterized protein</fullName>
    </submittedName>
</protein>
<keyword evidence="2" id="KW-1185">Reference proteome</keyword>
<organism evidence="1 2">
    <name type="scientific">Halobacillus locisalis</name>
    <dbReference type="NCBI Taxonomy" id="220753"/>
    <lineage>
        <taxon>Bacteria</taxon>
        <taxon>Bacillati</taxon>
        <taxon>Bacillota</taxon>
        <taxon>Bacilli</taxon>
        <taxon>Bacillales</taxon>
        <taxon>Bacillaceae</taxon>
        <taxon>Halobacillus</taxon>
    </lineage>
</organism>
<sequence length="161" mass="18314">MKKYLSVLCACIVVVLFTLYIGNDEGEGYEAMTREKILNSRMMVGDEEVRLIPSIACLKERSCDLSGHFRIDQTEAKELGVPTIDVDRGEEIRFTFDTKSPEHFTFSRMDLLTIEGGNIENDSVKILGQRGHTVYYTFRANWGGSQGLQTFVSFPVFFHIK</sequence>
<dbReference type="RefSeq" id="WP_181473420.1">
    <property type="nucleotide sequence ID" value="NZ_JACEFG010000003.1"/>
</dbReference>
<dbReference type="AlphaFoldDB" id="A0A838CWU2"/>
<gene>
    <name evidence="1" type="ORF">H0266_15985</name>
</gene>
<dbReference type="EMBL" id="JACEFG010000003">
    <property type="protein sequence ID" value="MBA2176398.1"/>
    <property type="molecule type" value="Genomic_DNA"/>
</dbReference>
<evidence type="ECO:0000313" key="2">
    <source>
        <dbReference type="Proteomes" id="UP000571017"/>
    </source>
</evidence>
<comment type="caution">
    <text evidence="1">The sequence shown here is derived from an EMBL/GenBank/DDBJ whole genome shotgun (WGS) entry which is preliminary data.</text>
</comment>